<name>A0A1I1T1A0_9RHOB</name>
<dbReference type="InterPro" id="IPR005475">
    <property type="entry name" value="Transketolase-like_Pyr-bd"/>
</dbReference>
<proteinExistence type="predicted"/>
<keyword evidence="9 11" id="KW-0670">Pyruvate</keyword>
<dbReference type="EMBL" id="FOMS01000001">
    <property type="protein sequence ID" value="SFD49973.1"/>
    <property type="molecule type" value="Genomic_DNA"/>
</dbReference>
<keyword evidence="6" id="KW-0450">Lipoyl</keyword>
<dbReference type="Gene3D" id="3.40.50.970">
    <property type="match status" value="1"/>
</dbReference>
<evidence type="ECO:0000313" key="14">
    <source>
        <dbReference type="EMBL" id="SFD49973.1"/>
    </source>
</evidence>
<dbReference type="SUPFAM" id="SSF51230">
    <property type="entry name" value="Single hybrid motif"/>
    <property type="match status" value="1"/>
</dbReference>
<keyword evidence="15" id="KW-1185">Reference proteome</keyword>
<evidence type="ECO:0000256" key="4">
    <source>
        <dbReference type="ARBA" id="ARBA00012281"/>
    </source>
</evidence>
<dbReference type="RefSeq" id="WP_149754135.1">
    <property type="nucleotide sequence ID" value="NZ_FOMS01000001.1"/>
</dbReference>
<evidence type="ECO:0000256" key="9">
    <source>
        <dbReference type="ARBA" id="ARBA00023317"/>
    </source>
</evidence>
<evidence type="ECO:0000256" key="12">
    <source>
        <dbReference type="SAM" id="MobiDB-lite"/>
    </source>
</evidence>
<dbReference type="FunFam" id="2.40.50.100:FF:000010">
    <property type="entry name" value="Acetyltransferase component of pyruvate dehydrogenase complex"/>
    <property type="match status" value="1"/>
</dbReference>
<comment type="function">
    <text evidence="10">The pyruvate dehydrogenase complex catalyzes the overall conversion of pyruvate to acetyl-CoA and CO(2). It contains multiple copies of three enzymatic components: pyruvate dehydrogenase (E1), dihydrolipoamide acetyltransferase (E2) and lipoamide dehydrogenase (E3).</text>
</comment>
<dbReference type="GO" id="GO:0006086">
    <property type="term" value="P:pyruvate decarboxylation to acetyl-CoA"/>
    <property type="evidence" value="ECO:0007669"/>
    <property type="project" value="InterPro"/>
</dbReference>
<dbReference type="Proteomes" id="UP000325289">
    <property type="component" value="Unassembled WGS sequence"/>
</dbReference>
<sequence length="441" mass="46449">MATEIRMPALSPAMEEGRLARWFVAEGDAVEPGDVIAEIETDKATLEFEAVAAGRLGRILVPEGSEAVKVDTPIALLHADAAVAGTADPNAAPRPAPRRGRGTALAEPGWPAHVHRGPLIVREALRAALFEEMQRDESVFVMGEEIGSAEGPYRVTQGLLDAFGSGRVIDVPVTEAAFSGIGIGAAFAGQRPVVEFMNMSFALQAMDQIVNSAAFTHYMSGGRIACPIVFRGPNGAAGRVGAQHAMCLAAWAAHVPGLKVVYPFAASDAKGLLKAAIRDPDPVIFLENERLYGRAFEVPALDDHLVPLGRARTWREGGDVTLAGYGPAMAAVLEAADTLAAEGIAAEVIDLRSLRPLDVEAVAASVRKTHRCVTVEEGWPQGGIGAYLAAEVTRAAFDWLDAPIGSVTGADVPMPYAETLEELALPRAADVVAAARHACYR</sequence>
<evidence type="ECO:0000256" key="6">
    <source>
        <dbReference type="ARBA" id="ARBA00022823"/>
    </source>
</evidence>
<evidence type="ECO:0000256" key="11">
    <source>
        <dbReference type="RuleBase" id="RU364074"/>
    </source>
</evidence>
<dbReference type="Pfam" id="PF02780">
    <property type="entry name" value="Transketolase_C"/>
    <property type="match status" value="1"/>
</dbReference>
<dbReference type="PROSITE" id="PS50968">
    <property type="entry name" value="BIOTINYL_LIPOYL"/>
    <property type="match status" value="1"/>
</dbReference>
<dbReference type="Pfam" id="PF00364">
    <property type="entry name" value="Biotin_lipoyl"/>
    <property type="match status" value="1"/>
</dbReference>
<evidence type="ECO:0000259" key="13">
    <source>
        <dbReference type="PROSITE" id="PS50968"/>
    </source>
</evidence>
<gene>
    <name evidence="14" type="ORF">SAMN04515678_101333</name>
</gene>
<evidence type="ECO:0000256" key="8">
    <source>
        <dbReference type="ARBA" id="ARBA00023052"/>
    </source>
</evidence>
<reference evidence="14 15" key="1">
    <citation type="submission" date="2016-10" db="EMBL/GenBank/DDBJ databases">
        <authorList>
            <person name="Varghese N."/>
            <person name="Submissions S."/>
        </authorList>
    </citation>
    <scope>NUCLEOTIDE SEQUENCE [LARGE SCALE GENOMIC DNA]</scope>
    <source>
        <strain evidence="15">YIM D21,KCTC 23444,ACCC 10710</strain>
    </source>
</reference>
<dbReference type="CDD" id="cd07036">
    <property type="entry name" value="TPP_PYR_E1-PDHc-beta_like"/>
    <property type="match status" value="1"/>
</dbReference>
<comment type="cofactor">
    <cofactor evidence="1">
        <name>(R)-lipoate</name>
        <dbReference type="ChEBI" id="CHEBI:83088"/>
    </cofactor>
</comment>
<dbReference type="SMART" id="SM00861">
    <property type="entry name" value="Transket_pyr"/>
    <property type="match status" value="1"/>
</dbReference>
<dbReference type="NCBIfam" id="NF008854">
    <property type="entry name" value="PRK11892.1"/>
    <property type="match status" value="1"/>
</dbReference>
<dbReference type="InterPro" id="IPR003016">
    <property type="entry name" value="2-oxoA_DH_lipoyl-BS"/>
</dbReference>
<dbReference type="InterPro" id="IPR029061">
    <property type="entry name" value="THDP-binding"/>
</dbReference>
<evidence type="ECO:0000256" key="10">
    <source>
        <dbReference type="ARBA" id="ARBA00025211"/>
    </source>
</evidence>
<evidence type="ECO:0000256" key="3">
    <source>
        <dbReference type="ARBA" id="ARBA00011870"/>
    </source>
</evidence>
<feature type="domain" description="Lipoyl-binding" evidence="13">
    <location>
        <begin position="2"/>
        <end position="78"/>
    </location>
</feature>
<dbReference type="InterPro" id="IPR000089">
    <property type="entry name" value="Biotin_lipoyl"/>
</dbReference>
<organism evidence="14 15">
    <name type="scientific">Roseivivax sediminis</name>
    <dbReference type="NCBI Taxonomy" id="936889"/>
    <lineage>
        <taxon>Bacteria</taxon>
        <taxon>Pseudomonadati</taxon>
        <taxon>Pseudomonadota</taxon>
        <taxon>Alphaproteobacteria</taxon>
        <taxon>Rhodobacterales</taxon>
        <taxon>Roseobacteraceae</taxon>
        <taxon>Roseivivax</taxon>
    </lineage>
</organism>
<evidence type="ECO:0000256" key="7">
    <source>
        <dbReference type="ARBA" id="ARBA00023002"/>
    </source>
</evidence>
<keyword evidence="8 11" id="KW-0786">Thiamine pyrophosphate</keyword>
<evidence type="ECO:0000256" key="2">
    <source>
        <dbReference type="ARBA" id="ARBA00001964"/>
    </source>
</evidence>
<feature type="region of interest" description="Disordered" evidence="12">
    <location>
        <begin position="86"/>
        <end position="108"/>
    </location>
</feature>
<evidence type="ECO:0000313" key="15">
    <source>
        <dbReference type="Proteomes" id="UP000325289"/>
    </source>
</evidence>
<comment type="subunit">
    <text evidence="3">Heterodimer of an alpha and a beta chain.</text>
</comment>
<dbReference type="InterPro" id="IPR009014">
    <property type="entry name" value="Transketo_C/PFOR_II"/>
</dbReference>
<comment type="function">
    <text evidence="11">The pyruvate dehydrogenase complex catalyzes the overall conversion of pyruvate to acetyl-CoA and CO2.</text>
</comment>
<evidence type="ECO:0000256" key="5">
    <source>
        <dbReference type="ARBA" id="ARBA00016138"/>
    </source>
</evidence>
<dbReference type="FunFam" id="3.40.50.970:FF:000001">
    <property type="entry name" value="Pyruvate dehydrogenase E1 beta subunit"/>
    <property type="match status" value="1"/>
</dbReference>
<dbReference type="InterPro" id="IPR033248">
    <property type="entry name" value="Transketolase_C"/>
</dbReference>
<dbReference type="AlphaFoldDB" id="A0A1I1T1A0"/>
<dbReference type="Pfam" id="PF02779">
    <property type="entry name" value="Transket_pyr"/>
    <property type="match status" value="1"/>
</dbReference>
<comment type="cofactor">
    <cofactor evidence="2 11">
        <name>thiamine diphosphate</name>
        <dbReference type="ChEBI" id="CHEBI:58937"/>
    </cofactor>
</comment>
<dbReference type="NCBIfam" id="NF006667">
    <property type="entry name" value="PRK09212.1"/>
    <property type="match status" value="1"/>
</dbReference>
<dbReference type="EC" id="1.2.4.1" evidence="4 11"/>
<dbReference type="InterPro" id="IPR027110">
    <property type="entry name" value="PDHB_mito-type"/>
</dbReference>
<comment type="catalytic activity">
    <reaction evidence="11">
        <text>N(6)-[(R)-lipoyl]-L-lysyl-[protein] + pyruvate + H(+) = N(6)-[(R)-S(8)-acetyldihydrolipoyl]-L-lysyl-[protein] + CO2</text>
        <dbReference type="Rhea" id="RHEA:19189"/>
        <dbReference type="Rhea" id="RHEA-COMP:10474"/>
        <dbReference type="Rhea" id="RHEA-COMP:10478"/>
        <dbReference type="ChEBI" id="CHEBI:15361"/>
        <dbReference type="ChEBI" id="CHEBI:15378"/>
        <dbReference type="ChEBI" id="CHEBI:16526"/>
        <dbReference type="ChEBI" id="CHEBI:83099"/>
        <dbReference type="ChEBI" id="CHEBI:83111"/>
        <dbReference type="EC" id="1.2.4.1"/>
    </reaction>
</comment>
<dbReference type="PROSITE" id="PS00189">
    <property type="entry name" value="LIPOYL"/>
    <property type="match status" value="1"/>
</dbReference>
<dbReference type="PANTHER" id="PTHR11624">
    <property type="entry name" value="DEHYDROGENASE RELATED"/>
    <property type="match status" value="1"/>
</dbReference>
<keyword evidence="7 11" id="KW-0560">Oxidoreductase</keyword>
<accession>A0A1I1T1A0</accession>
<protein>
    <recommendedName>
        <fullName evidence="5 11">Pyruvate dehydrogenase E1 component subunit beta</fullName>
        <ecNumber evidence="4 11">1.2.4.1</ecNumber>
    </recommendedName>
</protein>
<dbReference type="PANTHER" id="PTHR11624:SF96">
    <property type="entry name" value="PYRUVATE DEHYDROGENASE E1 COMPONENT SUBUNIT BETA, MITOCHONDRIAL"/>
    <property type="match status" value="1"/>
</dbReference>
<dbReference type="Gene3D" id="3.40.50.920">
    <property type="match status" value="1"/>
</dbReference>
<evidence type="ECO:0000256" key="1">
    <source>
        <dbReference type="ARBA" id="ARBA00001938"/>
    </source>
</evidence>
<dbReference type="Gene3D" id="2.40.50.100">
    <property type="match status" value="1"/>
</dbReference>
<dbReference type="SUPFAM" id="SSF52922">
    <property type="entry name" value="TK C-terminal domain-like"/>
    <property type="match status" value="1"/>
</dbReference>
<dbReference type="GO" id="GO:0004739">
    <property type="term" value="F:pyruvate dehydrogenase (acetyl-transferring) activity"/>
    <property type="evidence" value="ECO:0007669"/>
    <property type="project" value="UniProtKB-UniRule"/>
</dbReference>
<dbReference type="OrthoDB" id="9780894at2"/>
<dbReference type="FunFam" id="3.40.50.920:FF:000001">
    <property type="entry name" value="Pyruvate dehydrogenase E1 beta subunit"/>
    <property type="match status" value="1"/>
</dbReference>
<dbReference type="CDD" id="cd06849">
    <property type="entry name" value="lipoyl_domain"/>
    <property type="match status" value="1"/>
</dbReference>
<dbReference type="InterPro" id="IPR011053">
    <property type="entry name" value="Single_hybrid_motif"/>
</dbReference>
<dbReference type="SUPFAM" id="SSF52518">
    <property type="entry name" value="Thiamin diphosphate-binding fold (THDP-binding)"/>
    <property type="match status" value="1"/>
</dbReference>